<name>A0AAD7ZC68_DIPPU</name>
<gene>
    <name evidence="12" type="ORF">L9F63_005688</name>
</gene>
<feature type="compositionally biased region" description="Polar residues" evidence="10">
    <location>
        <begin position="109"/>
        <end position="129"/>
    </location>
</feature>
<dbReference type="PANTHER" id="PTHR28621">
    <property type="entry name" value="SELENOPROTEIN S"/>
    <property type="match status" value="1"/>
</dbReference>
<feature type="region of interest" description="Disordered" evidence="10">
    <location>
        <begin position="72"/>
        <end position="156"/>
    </location>
</feature>
<keyword evidence="9 11" id="KW-0472">Membrane</keyword>
<evidence type="ECO:0008006" key="14">
    <source>
        <dbReference type="Google" id="ProtNLM"/>
    </source>
</evidence>
<dbReference type="Gene3D" id="6.10.250.2950">
    <property type="match status" value="1"/>
</dbReference>
<keyword evidence="4" id="KW-0963">Cytoplasm</keyword>
<keyword evidence="13" id="KW-1185">Reference proteome</keyword>
<dbReference type="Proteomes" id="UP001233999">
    <property type="component" value="Unassembled WGS sequence"/>
</dbReference>
<comment type="similarity">
    <text evidence="3">Belongs to the selenoprotein S family.</text>
</comment>
<dbReference type="AlphaFoldDB" id="A0AAD7ZC68"/>
<accession>A0AAD7ZC68</accession>
<keyword evidence="5 11" id="KW-0812">Transmembrane</keyword>
<evidence type="ECO:0000256" key="2">
    <source>
        <dbReference type="ARBA" id="ARBA00004496"/>
    </source>
</evidence>
<reference evidence="12" key="2">
    <citation type="submission" date="2023-05" db="EMBL/GenBank/DDBJ databases">
        <authorList>
            <person name="Fouks B."/>
        </authorList>
    </citation>
    <scope>NUCLEOTIDE SEQUENCE</scope>
    <source>
        <strain evidence="12">Stay&amp;Tobe</strain>
        <tissue evidence="12">Testes</tissue>
    </source>
</reference>
<evidence type="ECO:0000256" key="6">
    <source>
        <dbReference type="ARBA" id="ARBA00022824"/>
    </source>
</evidence>
<dbReference type="InterPro" id="IPR009703">
    <property type="entry name" value="Selenoprotein_S"/>
</dbReference>
<evidence type="ECO:0000313" key="13">
    <source>
        <dbReference type="Proteomes" id="UP001233999"/>
    </source>
</evidence>
<organism evidence="12 13">
    <name type="scientific">Diploptera punctata</name>
    <name type="common">Pacific beetle cockroach</name>
    <dbReference type="NCBI Taxonomy" id="6984"/>
    <lineage>
        <taxon>Eukaryota</taxon>
        <taxon>Metazoa</taxon>
        <taxon>Ecdysozoa</taxon>
        <taxon>Arthropoda</taxon>
        <taxon>Hexapoda</taxon>
        <taxon>Insecta</taxon>
        <taxon>Pterygota</taxon>
        <taxon>Neoptera</taxon>
        <taxon>Polyneoptera</taxon>
        <taxon>Dictyoptera</taxon>
        <taxon>Blattodea</taxon>
        <taxon>Blaberoidea</taxon>
        <taxon>Blaberidae</taxon>
        <taxon>Diplopterinae</taxon>
        <taxon>Diploptera</taxon>
    </lineage>
</organism>
<dbReference type="Pfam" id="PF06936">
    <property type="entry name" value="Selenoprotein_S"/>
    <property type="match status" value="1"/>
</dbReference>
<comment type="caution">
    <text evidence="12">The sequence shown here is derived from an EMBL/GenBank/DDBJ whole genome shotgun (WGS) entry which is preliminary data.</text>
</comment>
<evidence type="ECO:0000256" key="3">
    <source>
        <dbReference type="ARBA" id="ARBA00011034"/>
    </source>
</evidence>
<sequence length="156" mass="17828">ASFIAQYGWYLLGAGLLLYYIRLKSEPYFMRLRELQEERKFAELCKKNPDLIRSRQEAMEAARLRMQEKLNEDAKMYAEKQKQREAKRREEMLTRKEGRSPNDLGHRLGNTSDSTSEGQASKKNSNNKPDYNPLMGSGGSSGYRPPRRSCPGGGCG</sequence>
<evidence type="ECO:0000256" key="1">
    <source>
        <dbReference type="ARBA" id="ARBA00004389"/>
    </source>
</evidence>
<feature type="non-terminal residue" evidence="12">
    <location>
        <position position="156"/>
    </location>
</feature>
<proteinExistence type="inferred from homology"/>
<evidence type="ECO:0000256" key="10">
    <source>
        <dbReference type="SAM" id="MobiDB-lite"/>
    </source>
</evidence>
<protein>
    <recommendedName>
        <fullName evidence="14">Selenoprotein S</fullName>
    </recommendedName>
</protein>
<keyword evidence="6" id="KW-0256">Endoplasmic reticulum</keyword>
<dbReference type="GO" id="GO:0030970">
    <property type="term" value="P:retrograde protein transport, ER to cytosol"/>
    <property type="evidence" value="ECO:0007669"/>
    <property type="project" value="TreeGrafter"/>
</dbReference>
<feature type="compositionally biased region" description="Basic and acidic residues" evidence="10">
    <location>
        <begin position="72"/>
        <end position="106"/>
    </location>
</feature>
<evidence type="ECO:0000313" key="12">
    <source>
        <dbReference type="EMBL" id="KAJ9577695.1"/>
    </source>
</evidence>
<feature type="transmembrane region" description="Helical" evidence="11">
    <location>
        <begin position="6"/>
        <end position="23"/>
    </location>
</feature>
<feature type="non-terminal residue" evidence="12">
    <location>
        <position position="1"/>
    </location>
</feature>
<evidence type="ECO:0000256" key="9">
    <source>
        <dbReference type="ARBA" id="ARBA00023136"/>
    </source>
</evidence>
<keyword evidence="8 11" id="KW-1133">Transmembrane helix</keyword>
<dbReference type="GO" id="GO:0030968">
    <property type="term" value="P:endoplasmic reticulum unfolded protein response"/>
    <property type="evidence" value="ECO:0007669"/>
    <property type="project" value="TreeGrafter"/>
</dbReference>
<dbReference type="GO" id="GO:0036513">
    <property type="term" value="C:Derlin-1 retrotranslocation complex"/>
    <property type="evidence" value="ECO:0007669"/>
    <property type="project" value="TreeGrafter"/>
</dbReference>
<evidence type="ECO:0000256" key="11">
    <source>
        <dbReference type="SAM" id="Phobius"/>
    </source>
</evidence>
<keyword evidence="7" id="KW-0712">Selenocysteine</keyword>
<dbReference type="EMBL" id="JASPKZ010009349">
    <property type="protein sequence ID" value="KAJ9577695.1"/>
    <property type="molecule type" value="Genomic_DNA"/>
</dbReference>
<evidence type="ECO:0000256" key="8">
    <source>
        <dbReference type="ARBA" id="ARBA00022989"/>
    </source>
</evidence>
<comment type="subcellular location">
    <subcellularLocation>
        <location evidence="2">Cytoplasm</location>
    </subcellularLocation>
    <subcellularLocation>
        <location evidence="1">Endoplasmic reticulum membrane</location>
        <topology evidence="1">Single-pass membrane protein</topology>
    </subcellularLocation>
</comment>
<dbReference type="PANTHER" id="PTHR28621:SF1">
    <property type="entry name" value="SELENOPROTEIN S"/>
    <property type="match status" value="1"/>
</dbReference>
<reference evidence="12" key="1">
    <citation type="journal article" date="2023" name="IScience">
        <title>Live-bearing cockroach genome reveals convergent evolutionary mechanisms linked to viviparity in insects and beyond.</title>
        <authorList>
            <person name="Fouks B."/>
            <person name="Harrison M.C."/>
            <person name="Mikhailova A.A."/>
            <person name="Marchal E."/>
            <person name="English S."/>
            <person name="Carruthers M."/>
            <person name="Jennings E.C."/>
            <person name="Chiamaka E.L."/>
            <person name="Frigard R.A."/>
            <person name="Pippel M."/>
            <person name="Attardo G.M."/>
            <person name="Benoit J.B."/>
            <person name="Bornberg-Bauer E."/>
            <person name="Tobe S.S."/>
        </authorList>
    </citation>
    <scope>NUCLEOTIDE SEQUENCE</scope>
    <source>
        <strain evidence="12">Stay&amp;Tobe</strain>
    </source>
</reference>
<evidence type="ECO:0000256" key="5">
    <source>
        <dbReference type="ARBA" id="ARBA00022692"/>
    </source>
</evidence>
<evidence type="ECO:0000256" key="4">
    <source>
        <dbReference type="ARBA" id="ARBA00022490"/>
    </source>
</evidence>
<evidence type="ECO:0000256" key="7">
    <source>
        <dbReference type="ARBA" id="ARBA00022933"/>
    </source>
</evidence>
<dbReference type="GO" id="GO:0036502">
    <property type="term" value="C:Derlin-1-VIMP complex"/>
    <property type="evidence" value="ECO:0007669"/>
    <property type="project" value="TreeGrafter"/>
</dbReference>